<accession>A0A836C7G0</accession>
<proteinExistence type="predicted"/>
<evidence type="ECO:0000313" key="2">
    <source>
        <dbReference type="Proteomes" id="UP000664859"/>
    </source>
</evidence>
<dbReference type="EMBL" id="JAFCMP010000545">
    <property type="protein sequence ID" value="KAG5175855.1"/>
    <property type="molecule type" value="Genomic_DNA"/>
</dbReference>
<evidence type="ECO:0000313" key="1">
    <source>
        <dbReference type="EMBL" id="KAG5175855.1"/>
    </source>
</evidence>
<sequence>MADLESRVGDLRRSLDKVTVEDDAMIVGAGIVARGELEGCAKLVVHGHYEGDFKGEELIIGMGGKYIGDVTVERAVVAGSYEGHLVVKKLLDVSPGGLVEGHITYKEMRKAEGATVNGTLHQLS</sequence>
<reference evidence="1" key="1">
    <citation type="submission" date="2021-02" db="EMBL/GenBank/DDBJ databases">
        <title>First Annotated Genome of the Yellow-green Alga Tribonema minus.</title>
        <authorList>
            <person name="Mahan K.M."/>
        </authorList>
    </citation>
    <scope>NUCLEOTIDE SEQUENCE</scope>
    <source>
        <strain evidence="1">UTEX B ZZ1240</strain>
    </source>
</reference>
<dbReference type="Proteomes" id="UP000664859">
    <property type="component" value="Unassembled WGS sequence"/>
</dbReference>
<dbReference type="Pfam" id="PF04519">
    <property type="entry name" value="Bactofilin"/>
    <property type="match status" value="1"/>
</dbReference>
<dbReference type="AlphaFoldDB" id="A0A836C7G0"/>
<keyword evidence="2" id="KW-1185">Reference proteome</keyword>
<dbReference type="PANTHER" id="PTHR35024:SF4">
    <property type="entry name" value="POLYMER-FORMING CYTOSKELETAL PROTEIN"/>
    <property type="match status" value="1"/>
</dbReference>
<dbReference type="OrthoDB" id="10315073at2759"/>
<dbReference type="PANTHER" id="PTHR35024">
    <property type="entry name" value="HYPOTHETICAL CYTOSOLIC PROTEIN"/>
    <property type="match status" value="1"/>
</dbReference>
<name>A0A836C7G0_9STRA</name>
<comment type="caution">
    <text evidence="1">The sequence shown here is derived from an EMBL/GenBank/DDBJ whole genome shotgun (WGS) entry which is preliminary data.</text>
</comment>
<organism evidence="1 2">
    <name type="scientific">Tribonema minus</name>
    <dbReference type="NCBI Taxonomy" id="303371"/>
    <lineage>
        <taxon>Eukaryota</taxon>
        <taxon>Sar</taxon>
        <taxon>Stramenopiles</taxon>
        <taxon>Ochrophyta</taxon>
        <taxon>PX clade</taxon>
        <taxon>Xanthophyceae</taxon>
        <taxon>Tribonematales</taxon>
        <taxon>Tribonemataceae</taxon>
        <taxon>Tribonema</taxon>
    </lineage>
</organism>
<protein>
    <submittedName>
        <fullName evidence="1">Polymer-forming cytoskeletal-domain-containing protein</fullName>
    </submittedName>
</protein>
<dbReference type="InterPro" id="IPR007607">
    <property type="entry name" value="BacA/B"/>
</dbReference>
<gene>
    <name evidence="1" type="ORF">JKP88DRAFT_228628</name>
</gene>